<evidence type="ECO:0000313" key="2">
    <source>
        <dbReference type="EMBL" id="AKH47966.1"/>
    </source>
</evidence>
<keyword evidence="1" id="KW-0812">Transmembrane</keyword>
<reference evidence="2" key="1">
    <citation type="journal article" date="2015" name="Front. Microbiol.">
        <title>Combining genomic sequencing methods to explore viral diversity and reveal potential virus-host interactions.</title>
        <authorList>
            <person name="Chow C.E."/>
            <person name="Winget D.M."/>
            <person name="White R.A.III."/>
            <person name="Hallam S.J."/>
            <person name="Suttle C.A."/>
        </authorList>
    </citation>
    <scope>NUCLEOTIDE SEQUENCE</scope>
    <source>
        <strain evidence="2">Oxic1_5</strain>
    </source>
</reference>
<reference evidence="2" key="2">
    <citation type="submission" date="2015-03" db="EMBL/GenBank/DDBJ databases">
        <authorList>
            <person name="Chow C.-E.T."/>
            <person name="Winget D.M."/>
            <person name="White R.A.III."/>
            <person name="Hallam S.J."/>
            <person name="Suttle C.A."/>
        </authorList>
    </citation>
    <scope>NUCLEOTIDE SEQUENCE</scope>
    <source>
        <strain evidence="2">Oxic1_5</strain>
    </source>
</reference>
<dbReference type="EMBL" id="KR029600">
    <property type="protein sequence ID" value="AKH47966.1"/>
    <property type="molecule type" value="Genomic_DNA"/>
</dbReference>
<proteinExistence type="predicted"/>
<sequence>MGTLNDIVSSSHPSTLPTASHALGSRRVSFKSISLSISFLLTITVLQIICSTLS</sequence>
<keyword evidence="1" id="KW-0472">Membrane</keyword>
<keyword evidence="1" id="KW-1133">Transmembrane helix</keyword>
<accession>A0A0F7LA69</accession>
<evidence type="ECO:0000256" key="1">
    <source>
        <dbReference type="SAM" id="Phobius"/>
    </source>
</evidence>
<name>A0A0F7LA69_9VIRU</name>
<organism evidence="2">
    <name type="scientific">uncultured marine virus</name>
    <dbReference type="NCBI Taxonomy" id="186617"/>
    <lineage>
        <taxon>Viruses</taxon>
        <taxon>environmental samples</taxon>
    </lineage>
</organism>
<feature type="transmembrane region" description="Helical" evidence="1">
    <location>
        <begin position="33"/>
        <end position="53"/>
    </location>
</feature>
<protein>
    <submittedName>
        <fullName evidence="2">Uncharacterized protein</fullName>
    </submittedName>
</protein>